<evidence type="ECO:0000256" key="4">
    <source>
        <dbReference type="ARBA" id="ARBA00023274"/>
    </source>
</evidence>
<dbReference type="PRINTS" id="PR01034">
    <property type="entry name" value="RIBOSOMALS12"/>
</dbReference>
<comment type="caution">
    <text evidence="10">The sequence shown here is derived from an EMBL/GenBank/DDBJ whole genome shotgun (WGS) entry which is preliminary data.</text>
</comment>
<dbReference type="PROSITE" id="PS00055">
    <property type="entry name" value="RIBOSOMAL_S12"/>
    <property type="match status" value="1"/>
</dbReference>
<keyword evidence="7 9" id="KW-0820">tRNA-binding</keyword>
<accession>A0A7X9HGU2</accession>
<evidence type="ECO:0000256" key="7">
    <source>
        <dbReference type="HAMAP-Rule" id="MF_00403"/>
    </source>
</evidence>
<evidence type="ECO:0000313" key="10">
    <source>
        <dbReference type="EMBL" id="NMB69953.1"/>
    </source>
</evidence>
<dbReference type="InterPro" id="IPR005679">
    <property type="entry name" value="Ribosomal_uS12_bac"/>
</dbReference>
<evidence type="ECO:0000256" key="2">
    <source>
        <dbReference type="ARBA" id="ARBA00005657"/>
    </source>
</evidence>
<evidence type="ECO:0000256" key="1">
    <source>
        <dbReference type="ARBA" id="ARBA00003022"/>
    </source>
</evidence>
<comment type="function">
    <text evidence="1 7 9">With S4 and S5 plays an important role in translational accuracy.</text>
</comment>
<dbReference type="GO" id="GO:0000049">
    <property type="term" value="F:tRNA binding"/>
    <property type="evidence" value="ECO:0007669"/>
    <property type="project" value="UniProtKB-UniRule"/>
</dbReference>
<name>A0A7X9HGU2_UNCKA</name>
<dbReference type="InterPro" id="IPR012340">
    <property type="entry name" value="NA-bd_OB-fold"/>
</dbReference>
<dbReference type="NCBIfam" id="TIGR00981">
    <property type="entry name" value="rpsL_bact"/>
    <property type="match status" value="1"/>
</dbReference>
<dbReference type="CDD" id="cd03368">
    <property type="entry name" value="Ribosomal_S12"/>
    <property type="match status" value="1"/>
</dbReference>
<dbReference type="AlphaFoldDB" id="A0A7X9HGU2"/>
<dbReference type="EMBL" id="JAAZNL010000020">
    <property type="protein sequence ID" value="NMB69953.1"/>
    <property type="molecule type" value="Genomic_DNA"/>
</dbReference>
<keyword evidence="4 7" id="KW-0687">Ribonucleoprotein</keyword>
<dbReference type="SUPFAM" id="SSF50249">
    <property type="entry name" value="Nucleic acid-binding proteins"/>
    <property type="match status" value="1"/>
</dbReference>
<comment type="similarity">
    <text evidence="2 7 8">Belongs to the universal ribosomal protein uS12 family.</text>
</comment>
<dbReference type="PIRSF" id="PIRSF002133">
    <property type="entry name" value="Ribosomal_S12/S23"/>
    <property type="match status" value="1"/>
</dbReference>
<evidence type="ECO:0000256" key="9">
    <source>
        <dbReference type="RuleBase" id="RU003623"/>
    </source>
</evidence>
<evidence type="ECO:0000256" key="6">
    <source>
        <dbReference type="ARBA" id="ARBA00035161"/>
    </source>
</evidence>
<dbReference type="GO" id="GO:0003735">
    <property type="term" value="F:structural constituent of ribosome"/>
    <property type="evidence" value="ECO:0007669"/>
    <property type="project" value="InterPro"/>
</dbReference>
<evidence type="ECO:0000256" key="3">
    <source>
        <dbReference type="ARBA" id="ARBA00022980"/>
    </source>
</evidence>
<dbReference type="HAMAP" id="MF_00403_B">
    <property type="entry name" value="Ribosomal_uS12_B"/>
    <property type="match status" value="1"/>
</dbReference>
<gene>
    <name evidence="7 10" type="primary">rpsL</name>
    <name evidence="10" type="ORF">GYA27_02020</name>
</gene>
<protein>
    <recommendedName>
        <fullName evidence="6 7">Small ribosomal subunit protein uS12</fullName>
    </recommendedName>
</protein>
<dbReference type="FunFam" id="2.40.50.140:FF:000099">
    <property type="entry name" value="Ribosomal protein S12, mitochondrial"/>
    <property type="match status" value="1"/>
</dbReference>
<dbReference type="GO" id="GO:0006412">
    <property type="term" value="P:translation"/>
    <property type="evidence" value="ECO:0007669"/>
    <property type="project" value="UniProtKB-UniRule"/>
</dbReference>
<keyword evidence="7 9" id="KW-0694">RNA-binding</keyword>
<dbReference type="GO" id="GO:0019843">
    <property type="term" value="F:rRNA binding"/>
    <property type="evidence" value="ECO:0007669"/>
    <property type="project" value="UniProtKB-UniRule"/>
</dbReference>
<evidence type="ECO:0000313" key="11">
    <source>
        <dbReference type="Proteomes" id="UP000526033"/>
    </source>
</evidence>
<dbReference type="PANTHER" id="PTHR11652">
    <property type="entry name" value="30S RIBOSOMAL PROTEIN S12 FAMILY MEMBER"/>
    <property type="match status" value="1"/>
</dbReference>
<dbReference type="GO" id="GO:0015935">
    <property type="term" value="C:small ribosomal subunit"/>
    <property type="evidence" value="ECO:0007669"/>
    <property type="project" value="InterPro"/>
</dbReference>
<dbReference type="Gene3D" id="2.40.50.140">
    <property type="entry name" value="Nucleic acid-binding proteins"/>
    <property type="match status" value="1"/>
</dbReference>
<organism evidence="10 11">
    <name type="scientific">candidate division WWE3 bacterium</name>
    <dbReference type="NCBI Taxonomy" id="2053526"/>
    <lineage>
        <taxon>Bacteria</taxon>
        <taxon>Katanobacteria</taxon>
    </lineage>
</organism>
<dbReference type="InterPro" id="IPR006032">
    <property type="entry name" value="Ribosomal_uS12"/>
</dbReference>
<comment type="subunit">
    <text evidence="7 9">Part of the 30S ribosomal subunit. Contacts proteins S8 and S17. May interact with IF1 in the 30S initiation complex.</text>
</comment>
<sequence>MPTISQLVRNARQKKIKKAKTPALKEAFNTIKRRVNSFPSPFKRGVVLQVKTQTPKKPNSALRKVARVRLSNKREVTAYIPGEGHNLQEHSVVMVKGGKVQDLPGIKFTIVRGTFDLAGVQKRSTSRSIYGTKKAKKAKA</sequence>
<dbReference type="Proteomes" id="UP000526033">
    <property type="component" value="Unassembled WGS sequence"/>
</dbReference>
<proteinExistence type="inferred from homology"/>
<dbReference type="Pfam" id="PF00164">
    <property type="entry name" value="Ribosom_S12_S23"/>
    <property type="match status" value="1"/>
</dbReference>
<comment type="function">
    <text evidence="5 7 9">Interacts with and stabilizes bases of the 16S rRNA that are involved in tRNA selection in the A site and with the mRNA backbone. Located at the interface of the 30S and 50S subunits, it traverses the body of the 30S subunit contacting proteins on the other side and probably holding the rRNA structure together. The combined cluster of proteins S8, S12 and S17 appears to hold together the shoulder and platform of the 30S subunit.</text>
</comment>
<evidence type="ECO:0000256" key="8">
    <source>
        <dbReference type="RuleBase" id="RU003622"/>
    </source>
</evidence>
<keyword evidence="3 7" id="KW-0689">Ribosomal protein</keyword>
<evidence type="ECO:0000256" key="5">
    <source>
        <dbReference type="ARBA" id="ARBA00024962"/>
    </source>
</evidence>
<reference evidence="10 11" key="1">
    <citation type="journal article" date="2020" name="Biotechnol. Biofuels">
        <title>New insights from the biogas microbiome by comprehensive genome-resolved metagenomics of nearly 1600 species originating from multiple anaerobic digesters.</title>
        <authorList>
            <person name="Campanaro S."/>
            <person name="Treu L."/>
            <person name="Rodriguez-R L.M."/>
            <person name="Kovalovszki A."/>
            <person name="Ziels R.M."/>
            <person name="Maus I."/>
            <person name="Zhu X."/>
            <person name="Kougias P.G."/>
            <person name="Basile A."/>
            <person name="Luo G."/>
            <person name="Schluter A."/>
            <person name="Konstantinidis K.T."/>
            <person name="Angelidaki I."/>
        </authorList>
    </citation>
    <scope>NUCLEOTIDE SEQUENCE [LARGE SCALE GENOMIC DNA]</scope>
    <source>
        <strain evidence="10">AS27yjCOA_165</strain>
    </source>
</reference>
<keyword evidence="7 9" id="KW-0699">rRNA-binding</keyword>